<dbReference type="AlphaFoldDB" id="A0A9P1C3Q8"/>
<dbReference type="EMBL" id="CAMXCT030000868">
    <property type="protein sequence ID" value="CAL4771489.1"/>
    <property type="molecule type" value="Genomic_DNA"/>
</dbReference>
<gene>
    <name evidence="2" type="ORF">C1SCF055_LOCUS11726</name>
</gene>
<keyword evidence="4" id="KW-1185">Reference proteome</keyword>
<sequence length="217" mass="24552">MVSRCCILALVCCILRIPFILEQPASSLMQFHPDFQYLCRKFEIYRVFVWLGSYGGSSPKGTFLYSNYQWITSLYLPLPSDADWPADMSKRYVDSKGVSRVCGGADLKGSQHYPALLGQAVAQLYLNNHKSMKKIIKQREYLSGNMGNIALVICLLPAHFAHHQPNTVSQGRAFQLAQANESIAGTLDFKAHGQCMHTRTCTHMYVEHTYVNVYVYL</sequence>
<protein>
    <submittedName>
        <fullName evidence="2">Uncharacterized protein</fullName>
    </submittedName>
</protein>
<evidence type="ECO:0000313" key="3">
    <source>
        <dbReference type="EMBL" id="CAL4771489.1"/>
    </source>
</evidence>
<dbReference type="EMBL" id="CAMXCT020000868">
    <property type="protein sequence ID" value="CAL1137552.1"/>
    <property type="molecule type" value="Genomic_DNA"/>
</dbReference>
<proteinExistence type="predicted"/>
<feature type="signal peptide" evidence="1">
    <location>
        <begin position="1"/>
        <end position="22"/>
    </location>
</feature>
<evidence type="ECO:0000313" key="2">
    <source>
        <dbReference type="EMBL" id="CAI3984177.1"/>
    </source>
</evidence>
<evidence type="ECO:0000256" key="1">
    <source>
        <dbReference type="SAM" id="SignalP"/>
    </source>
</evidence>
<evidence type="ECO:0000313" key="4">
    <source>
        <dbReference type="Proteomes" id="UP001152797"/>
    </source>
</evidence>
<organism evidence="2">
    <name type="scientific">Cladocopium goreaui</name>
    <dbReference type="NCBI Taxonomy" id="2562237"/>
    <lineage>
        <taxon>Eukaryota</taxon>
        <taxon>Sar</taxon>
        <taxon>Alveolata</taxon>
        <taxon>Dinophyceae</taxon>
        <taxon>Suessiales</taxon>
        <taxon>Symbiodiniaceae</taxon>
        <taxon>Cladocopium</taxon>
    </lineage>
</organism>
<feature type="chain" id="PRO_5043270041" evidence="1">
    <location>
        <begin position="23"/>
        <end position="217"/>
    </location>
</feature>
<reference evidence="3 4" key="2">
    <citation type="submission" date="2024-05" db="EMBL/GenBank/DDBJ databases">
        <authorList>
            <person name="Chen Y."/>
            <person name="Shah S."/>
            <person name="Dougan E. K."/>
            <person name="Thang M."/>
            <person name="Chan C."/>
        </authorList>
    </citation>
    <scope>NUCLEOTIDE SEQUENCE [LARGE SCALE GENOMIC DNA]</scope>
</reference>
<dbReference type="EMBL" id="CAMXCT010000868">
    <property type="protein sequence ID" value="CAI3984177.1"/>
    <property type="molecule type" value="Genomic_DNA"/>
</dbReference>
<name>A0A9P1C3Q8_9DINO</name>
<dbReference type="Proteomes" id="UP001152797">
    <property type="component" value="Unassembled WGS sequence"/>
</dbReference>
<comment type="caution">
    <text evidence="2">The sequence shown here is derived from an EMBL/GenBank/DDBJ whole genome shotgun (WGS) entry which is preliminary data.</text>
</comment>
<keyword evidence="1" id="KW-0732">Signal</keyword>
<accession>A0A9P1C3Q8</accession>
<reference evidence="2" key="1">
    <citation type="submission" date="2022-10" db="EMBL/GenBank/DDBJ databases">
        <authorList>
            <person name="Chen Y."/>
            <person name="Dougan E. K."/>
            <person name="Chan C."/>
            <person name="Rhodes N."/>
            <person name="Thang M."/>
        </authorList>
    </citation>
    <scope>NUCLEOTIDE SEQUENCE</scope>
</reference>